<evidence type="ECO:0000256" key="1">
    <source>
        <dbReference type="ARBA" id="ARBA00008482"/>
    </source>
</evidence>
<dbReference type="PANTHER" id="PTHR15350:SF5">
    <property type="entry name" value="COP9 SIGNALOSOME COMPLEX SUBUNIT 7"/>
    <property type="match status" value="1"/>
</dbReference>
<dbReference type="EMBL" id="KL198023">
    <property type="protein sequence ID" value="KDQ17544.1"/>
    <property type="molecule type" value="Genomic_DNA"/>
</dbReference>
<dbReference type="PANTHER" id="PTHR15350">
    <property type="entry name" value="COP9 SIGNALOSOME COMPLEX SUBUNIT 7/DENDRITIC CELL PROTEIN GA17"/>
    <property type="match status" value="1"/>
</dbReference>
<dbReference type="InterPro" id="IPR045237">
    <property type="entry name" value="COPS7/eIF3m"/>
</dbReference>
<keyword evidence="2" id="KW-0736">Signalosome</keyword>
<dbReference type="SMART" id="SM00088">
    <property type="entry name" value="PINT"/>
    <property type="match status" value="1"/>
</dbReference>
<dbReference type="STRING" id="930990.A0A067MPP8"/>
<evidence type="ECO:0000313" key="5">
    <source>
        <dbReference type="EMBL" id="KDQ17544.1"/>
    </source>
</evidence>
<name>A0A067MPP8_BOTB1</name>
<comment type="similarity">
    <text evidence="1">Belongs to the CSN7/EIF3M family. CSN7 subfamily.</text>
</comment>
<keyword evidence="6" id="KW-1185">Reference proteome</keyword>
<evidence type="ECO:0000256" key="2">
    <source>
        <dbReference type="ARBA" id="ARBA00022790"/>
    </source>
</evidence>
<organism evidence="5 6">
    <name type="scientific">Botryobasidium botryosum (strain FD-172 SS1)</name>
    <dbReference type="NCBI Taxonomy" id="930990"/>
    <lineage>
        <taxon>Eukaryota</taxon>
        <taxon>Fungi</taxon>
        <taxon>Dikarya</taxon>
        <taxon>Basidiomycota</taxon>
        <taxon>Agaricomycotina</taxon>
        <taxon>Agaricomycetes</taxon>
        <taxon>Cantharellales</taxon>
        <taxon>Botryobasidiaceae</taxon>
        <taxon>Botryobasidium</taxon>
    </lineage>
</organism>
<gene>
    <name evidence="5" type="ORF">BOTBODRAFT_29719</name>
</gene>
<dbReference type="Pfam" id="PF22061">
    <property type="entry name" value="CSN7_HB_subdom"/>
    <property type="match status" value="1"/>
</dbReference>
<dbReference type="InterPro" id="IPR000717">
    <property type="entry name" value="PCI_dom"/>
</dbReference>
<evidence type="ECO:0000256" key="3">
    <source>
        <dbReference type="SAM" id="MobiDB-lite"/>
    </source>
</evidence>
<dbReference type="PROSITE" id="PS50250">
    <property type="entry name" value="PCI"/>
    <property type="match status" value="1"/>
</dbReference>
<protein>
    <recommendedName>
        <fullName evidence="4">PCI domain-containing protein</fullName>
    </recommendedName>
</protein>
<dbReference type="InParanoid" id="A0A067MPP8"/>
<dbReference type="GO" id="GO:0008180">
    <property type="term" value="C:COP9 signalosome"/>
    <property type="evidence" value="ECO:0007669"/>
    <property type="project" value="UniProtKB-KW"/>
</dbReference>
<dbReference type="HOGENOM" id="CLU_054426_0_1_1"/>
<feature type="region of interest" description="Disordered" evidence="3">
    <location>
        <begin position="223"/>
        <end position="282"/>
    </location>
</feature>
<dbReference type="FunCoup" id="A0A067MPP8">
    <property type="interactions" value="86"/>
</dbReference>
<dbReference type="OrthoDB" id="10265275at2759"/>
<reference evidence="6" key="1">
    <citation type="journal article" date="2014" name="Proc. Natl. Acad. Sci. U.S.A.">
        <title>Extensive sampling of basidiomycete genomes demonstrates inadequacy of the white-rot/brown-rot paradigm for wood decay fungi.</title>
        <authorList>
            <person name="Riley R."/>
            <person name="Salamov A.A."/>
            <person name="Brown D.W."/>
            <person name="Nagy L.G."/>
            <person name="Floudas D."/>
            <person name="Held B.W."/>
            <person name="Levasseur A."/>
            <person name="Lombard V."/>
            <person name="Morin E."/>
            <person name="Otillar R."/>
            <person name="Lindquist E.A."/>
            <person name="Sun H."/>
            <person name="LaButti K.M."/>
            <person name="Schmutz J."/>
            <person name="Jabbour D."/>
            <person name="Luo H."/>
            <person name="Baker S.E."/>
            <person name="Pisabarro A.G."/>
            <person name="Walton J.D."/>
            <person name="Blanchette R.A."/>
            <person name="Henrissat B."/>
            <person name="Martin F."/>
            <person name="Cullen D."/>
            <person name="Hibbett D.S."/>
            <person name="Grigoriev I.V."/>
        </authorList>
    </citation>
    <scope>NUCLEOTIDE SEQUENCE [LARGE SCALE GENOMIC DNA]</scope>
    <source>
        <strain evidence="6">FD-172 SS1</strain>
    </source>
</reference>
<dbReference type="Pfam" id="PF01399">
    <property type="entry name" value="PCI"/>
    <property type="match status" value="1"/>
</dbReference>
<proteinExistence type="inferred from homology"/>
<dbReference type="Proteomes" id="UP000027195">
    <property type="component" value="Unassembled WGS sequence"/>
</dbReference>
<feature type="domain" description="PCI" evidence="4">
    <location>
        <begin position="1"/>
        <end position="159"/>
    </location>
</feature>
<dbReference type="AlphaFoldDB" id="A0A067MPP8"/>
<evidence type="ECO:0000259" key="4">
    <source>
        <dbReference type="PROSITE" id="PS50250"/>
    </source>
</evidence>
<evidence type="ECO:0000313" key="6">
    <source>
        <dbReference type="Proteomes" id="UP000027195"/>
    </source>
</evidence>
<accession>A0A067MPP8</accession>
<sequence length="282" mass="31009">MSDLLGPTTKLEPFLLMAKSAKGAAAGKLIQDATAAPGVYVFAELLDIPNVQELASNPQLSPFLSLLHLFSYGTYDQYKLQKDSLPPLNPAQLTKLKRLSIVSLAMESRILPYATLLNYLDISSIRELEDLIIDSIYQDVIRGKLDQKEQQFEVEYIMGRDLRPGQLEQLHVALQSWSQRTAEVLSALDAKITEVSNLEAATKAQQEEYEQHRLGLITDIQKAPTQGKQSGGAPSGPLRLKESQDDAMDWDPTPSLGGPDRGGKKKAPASGPSVNTRKRNRG</sequence>